<accession>A0ACB8U4Q9</accession>
<gene>
    <name evidence="1" type="ORF">BDY19DRAFT_906102</name>
</gene>
<dbReference type="Proteomes" id="UP001055072">
    <property type="component" value="Unassembled WGS sequence"/>
</dbReference>
<comment type="caution">
    <text evidence="1">The sequence shown here is derived from an EMBL/GenBank/DDBJ whole genome shotgun (WGS) entry which is preliminary data.</text>
</comment>
<evidence type="ECO:0000313" key="2">
    <source>
        <dbReference type="Proteomes" id="UP001055072"/>
    </source>
</evidence>
<proteinExistence type="predicted"/>
<name>A0ACB8U4Q9_9APHY</name>
<protein>
    <submittedName>
        <fullName evidence="1">Uncharacterized protein</fullName>
    </submittedName>
</protein>
<dbReference type="EMBL" id="MU274911">
    <property type="protein sequence ID" value="KAI0089191.1"/>
    <property type="molecule type" value="Genomic_DNA"/>
</dbReference>
<sequence length="255" mass="27642">MGLFYAYAKTITDDWSSRYLIVFASRTVADEWWRAVSTSTVPNYATTIRRVTPQYYTYNAGLANIATTITTAGVAQQFLGTVFFTLLNDRDGRILSVIPPLTGDVADHINGNWFYIRSKGPNPVYWYATPSGQIVASRTQSTRFRISATDKSLNNAVLIGNDQINIATTGGLSVNVSNYGNLQVSGKADTFRFGDLTSGFRVNAYGNELLPGVSSNAVVKTSENDAQEWELTEGGVIDGNDDWDLAAAAATTASA</sequence>
<reference evidence="1" key="1">
    <citation type="journal article" date="2021" name="Environ. Microbiol.">
        <title>Gene family expansions and transcriptome signatures uncover fungal adaptations to wood decay.</title>
        <authorList>
            <person name="Hage H."/>
            <person name="Miyauchi S."/>
            <person name="Viragh M."/>
            <person name="Drula E."/>
            <person name="Min B."/>
            <person name="Chaduli D."/>
            <person name="Navarro D."/>
            <person name="Favel A."/>
            <person name="Norest M."/>
            <person name="Lesage-Meessen L."/>
            <person name="Balint B."/>
            <person name="Merenyi Z."/>
            <person name="de Eugenio L."/>
            <person name="Morin E."/>
            <person name="Martinez A.T."/>
            <person name="Baldrian P."/>
            <person name="Stursova M."/>
            <person name="Martinez M.J."/>
            <person name="Novotny C."/>
            <person name="Magnuson J.K."/>
            <person name="Spatafora J.W."/>
            <person name="Maurice S."/>
            <person name="Pangilinan J."/>
            <person name="Andreopoulos W."/>
            <person name="LaButti K."/>
            <person name="Hundley H."/>
            <person name="Na H."/>
            <person name="Kuo A."/>
            <person name="Barry K."/>
            <person name="Lipzen A."/>
            <person name="Henrissat B."/>
            <person name="Riley R."/>
            <person name="Ahrendt S."/>
            <person name="Nagy L.G."/>
            <person name="Grigoriev I.V."/>
            <person name="Martin F."/>
            <person name="Rosso M.N."/>
        </authorList>
    </citation>
    <scope>NUCLEOTIDE SEQUENCE</scope>
    <source>
        <strain evidence="1">CBS 384.51</strain>
    </source>
</reference>
<organism evidence="1 2">
    <name type="scientific">Irpex rosettiformis</name>
    <dbReference type="NCBI Taxonomy" id="378272"/>
    <lineage>
        <taxon>Eukaryota</taxon>
        <taxon>Fungi</taxon>
        <taxon>Dikarya</taxon>
        <taxon>Basidiomycota</taxon>
        <taxon>Agaricomycotina</taxon>
        <taxon>Agaricomycetes</taxon>
        <taxon>Polyporales</taxon>
        <taxon>Irpicaceae</taxon>
        <taxon>Irpex</taxon>
    </lineage>
</organism>
<evidence type="ECO:0000313" key="1">
    <source>
        <dbReference type="EMBL" id="KAI0089191.1"/>
    </source>
</evidence>
<keyword evidence="2" id="KW-1185">Reference proteome</keyword>